<accession>A0A3N0W6Z3</accession>
<dbReference type="Gene3D" id="2.60.120.260">
    <property type="entry name" value="Galactose-binding domain-like"/>
    <property type="match status" value="1"/>
</dbReference>
<reference evidence="5 7" key="2">
    <citation type="submission" date="2019-03" db="EMBL/GenBank/DDBJ databases">
        <title>Genomic Encyclopedia of Archaeal and Bacterial Type Strains, Phase II (KMG-II): from individual species to whole genera.</title>
        <authorList>
            <person name="Goeker M."/>
        </authorList>
    </citation>
    <scope>NUCLEOTIDE SEQUENCE [LARGE SCALE GENOMIC DNA]</scope>
    <source>
        <strain evidence="5 7">DSM 15235</strain>
    </source>
</reference>
<dbReference type="EMBL" id="RJTX01000001">
    <property type="protein sequence ID" value="ROH99898.1"/>
    <property type="molecule type" value="Genomic_DNA"/>
</dbReference>
<feature type="domain" description="Secretion system C-terminal sorting" evidence="3">
    <location>
        <begin position="411"/>
        <end position="476"/>
    </location>
</feature>
<evidence type="ECO:0000313" key="6">
    <source>
        <dbReference type="Proteomes" id="UP000269375"/>
    </source>
</evidence>
<dbReference type="NCBIfam" id="TIGR04183">
    <property type="entry name" value="Por_Secre_tail"/>
    <property type="match status" value="1"/>
</dbReference>
<dbReference type="Proteomes" id="UP000269375">
    <property type="component" value="Unassembled WGS sequence"/>
</dbReference>
<dbReference type="Pfam" id="PF18962">
    <property type="entry name" value="Por_Secre_tail"/>
    <property type="match status" value="1"/>
</dbReference>
<evidence type="ECO:0000256" key="2">
    <source>
        <dbReference type="SAM" id="SignalP"/>
    </source>
</evidence>
<reference evidence="6" key="1">
    <citation type="submission" date="2018-11" db="EMBL/GenBank/DDBJ databases">
        <title>Proposal to divide the Flavobacteriaceae and reorganize its genera based on Amino Acid Identity values calculated from whole genome sequences.</title>
        <authorList>
            <person name="Nicholson A.C."/>
            <person name="Gulvik C.A."/>
            <person name="Whitney A.M."/>
            <person name="Humrighouse B.W."/>
            <person name="Bell M."/>
            <person name="Holmes B."/>
            <person name="Steigerwalt A."/>
            <person name="Villarma A."/>
            <person name="Sheth M."/>
            <person name="Batra D."/>
            <person name="Pryor J."/>
            <person name="Bernardet J.-F."/>
            <person name="Hugo C."/>
            <person name="Kampfer P."/>
            <person name="Newman J."/>
            <person name="Mcquiston J.R."/>
        </authorList>
    </citation>
    <scope>NUCLEOTIDE SEQUENCE [LARGE SCALE GENOMIC DNA]</scope>
    <source>
        <strain evidence="6">DSM 15235</strain>
    </source>
</reference>
<dbReference type="Gene3D" id="2.60.40.10">
    <property type="entry name" value="Immunoglobulins"/>
    <property type="match status" value="1"/>
</dbReference>
<dbReference type="EMBL" id="SOQW01000001">
    <property type="protein sequence ID" value="TDX95170.1"/>
    <property type="molecule type" value="Genomic_DNA"/>
</dbReference>
<sequence>MKKILLSALLGVSTYMFGQLTCATATAITTNGSYTCPALTGTYVGTCAGSGQATSPKAIWYSYTATANGEVTISSNLPQNDGATKSNDTRLSIITGTCAALTCYNGNDDVSATNYLSQLTFPVSAGTTYYISWDNRWSSLGFDFTFNFAAPSCIKPNDFSVNAATNITLNSATTSWSAAIGSPASYDVQHGASGFTLGTGTIQNTTTTSANLSNLPTGGNHSYYVRSNCGATQSSWTGPFSIFLAKKAPYSNSFESPDYAAGFGGTGWSLNEGAAYAQQGTICYFSNTSTTAVSNSQLYSRALSFTAGAPITLNFWTRVAGTASGTIKVYYNTQKSLTGATQIGTNIAVSGTTYVQQTQNFSVPTTGIYYLIFSNESAITATSTSLLLDSVSLSSTLGTNETTYDDILLSVYPNPVKDMLNIKTDKKIKSVQIFDASGKLINARLDGNQIDVKSLSPGNYIINIETNSGKTSEKFIKK</sequence>
<keyword evidence="1 2" id="KW-0732">Signal</keyword>
<comment type="caution">
    <text evidence="4">The sequence shown here is derived from an EMBL/GenBank/DDBJ whole genome shotgun (WGS) entry which is preliminary data.</text>
</comment>
<dbReference type="RefSeq" id="WP_123261606.1">
    <property type="nucleotide sequence ID" value="NZ_RJTX01000001.1"/>
</dbReference>
<protein>
    <submittedName>
        <fullName evidence="5">Secreted protein (Por secretion system target)</fullName>
    </submittedName>
    <submittedName>
        <fullName evidence="4">T9SS C-terminal target domain-containing protein</fullName>
    </submittedName>
</protein>
<evidence type="ECO:0000313" key="7">
    <source>
        <dbReference type="Proteomes" id="UP000295709"/>
    </source>
</evidence>
<keyword evidence="7" id="KW-1185">Reference proteome</keyword>
<feature type="signal peptide" evidence="2">
    <location>
        <begin position="1"/>
        <end position="18"/>
    </location>
</feature>
<proteinExistence type="predicted"/>
<dbReference type="OrthoDB" id="1401747at2"/>
<evidence type="ECO:0000256" key="1">
    <source>
        <dbReference type="ARBA" id="ARBA00022729"/>
    </source>
</evidence>
<dbReference type="InterPro" id="IPR026444">
    <property type="entry name" value="Secre_tail"/>
</dbReference>
<dbReference type="InterPro" id="IPR036116">
    <property type="entry name" value="FN3_sf"/>
</dbReference>
<dbReference type="Proteomes" id="UP000295709">
    <property type="component" value="Unassembled WGS sequence"/>
</dbReference>
<evidence type="ECO:0000259" key="3">
    <source>
        <dbReference type="Pfam" id="PF18962"/>
    </source>
</evidence>
<evidence type="ECO:0000313" key="4">
    <source>
        <dbReference type="EMBL" id="ROH99898.1"/>
    </source>
</evidence>
<dbReference type="InterPro" id="IPR013783">
    <property type="entry name" value="Ig-like_fold"/>
</dbReference>
<organism evidence="4 6">
    <name type="scientific">Chryseobacterium daecheongense</name>
    <dbReference type="NCBI Taxonomy" id="192389"/>
    <lineage>
        <taxon>Bacteria</taxon>
        <taxon>Pseudomonadati</taxon>
        <taxon>Bacteroidota</taxon>
        <taxon>Flavobacteriia</taxon>
        <taxon>Flavobacteriales</taxon>
        <taxon>Weeksellaceae</taxon>
        <taxon>Chryseobacterium group</taxon>
        <taxon>Chryseobacterium</taxon>
    </lineage>
</organism>
<dbReference type="SUPFAM" id="SSF49265">
    <property type="entry name" value="Fibronectin type III"/>
    <property type="match status" value="1"/>
</dbReference>
<gene>
    <name evidence="5" type="ORF">BCF50_0946</name>
    <name evidence="4" type="ORF">EGI05_03140</name>
</gene>
<name>A0A3N0W6Z3_9FLAO</name>
<dbReference type="AlphaFoldDB" id="A0A3N0W6Z3"/>
<evidence type="ECO:0000313" key="5">
    <source>
        <dbReference type="EMBL" id="TDX95170.1"/>
    </source>
</evidence>
<feature type="chain" id="PRO_5017940935" evidence="2">
    <location>
        <begin position="19"/>
        <end position="478"/>
    </location>
</feature>